<comment type="caution">
    <text evidence="2">The sequence shown here is derived from an EMBL/GenBank/DDBJ whole genome shotgun (WGS) entry which is preliminary data.</text>
</comment>
<organism evidence="2 3">
    <name type="scientific">Tenebrio molitor</name>
    <name type="common">Yellow mealworm beetle</name>
    <dbReference type="NCBI Taxonomy" id="7067"/>
    <lineage>
        <taxon>Eukaryota</taxon>
        <taxon>Metazoa</taxon>
        <taxon>Ecdysozoa</taxon>
        <taxon>Arthropoda</taxon>
        <taxon>Hexapoda</taxon>
        <taxon>Insecta</taxon>
        <taxon>Pterygota</taxon>
        <taxon>Neoptera</taxon>
        <taxon>Endopterygota</taxon>
        <taxon>Coleoptera</taxon>
        <taxon>Polyphaga</taxon>
        <taxon>Cucujiformia</taxon>
        <taxon>Tenebrionidae</taxon>
        <taxon>Tenebrio</taxon>
    </lineage>
</organism>
<dbReference type="AlphaFoldDB" id="A0A8J6LEZ0"/>
<evidence type="ECO:0000313" key="2">
    <source>
        <dbReference type="EMBL" id="KAH0820509.1"/>
    </source>
</evidence>
<gene>
    <name evidence="2" type="ORF">GEV33_002282</name>
</gene>
<evidence type="ECO:0000256" key="1">
    <source>
        <dbReference type="SAM" id="MobiDB-lite"/>
    </source>
</evidence>
<feature type="compositionally biased region" description="Basic and acidic residues" evidence="1">
    <location>
        <begin position="47"/>
        <end position="61"/>
    </location>
</feature>
<evidence type="ECO:0000313" key="3">
    <source>
        <dbReference type="Proteomes" id="UP000719412"/>
    </source>
</evidence>
<protein>
    <submittedName>
        <fullName evidence="2">Uncharacterized protein</fullName>
    </submittedName>
</protein>
<reference evidence="2" key="2">
    <citation type="submission" date="2021-08" db="EMBL/GenBank/DDBJ databases">
        <authorList>
            <person name="Eriksson T."/>
        </authorList>
    </citation>
    <scope>NUCLEOTIDE SEQUENCE</scope>
    <source>
        <strain evidence="2">Stoneville</strain>
        <tissue evidence="2">Whole head</tissue>
    </source>
</reference>
<keyword evidence="3" id="KW-1185">Reference proteome</keyword>
<feature type="region of interest" description="Disordered" evidence="1">
    <location>
        <begin position="34"/>
        <end position="72"/>
    </location>
</feature>
<accession>A0A8J6LEZ0</accession>
<name>A0A8J6LEZ0_TENMO</name>
<sequence>MDQQDCLREFRIRRISQIIFRFCPNRLRIFSRRSRRLHHPAPPRGDTTGHRAGQEGGEPRLRKSSARLPQHPPIPCTVLHRPLLGPTGPSERRPTHHCRGCFCKRYIGGANNLREADVIVMSSGRTLLLHFKIRIVFEHYTTVDRTRGNFRFPLNTKKSPGRKEGQNYKTGEPVKIRSFSGPFSSICHGFVVRFVQECIEG</sequence>
<reference evidence="2" key="1">
    <citation type="journal article" date="2020" name="J Insects Food Feed">
        <title>The yellow mealworm (Tenebrio molitor) genome: a resource for the emerging insects as food and feed industry.</title>
        <authorList>
            <person name="Eriksson T."/>
            <person name="Andere A."/>
            <person name="Kelstrup H."/>
            <person name="Emery V."/>
            <person name="Picard C."/>
        </authorList>
    </citation>
    <scope>NUCLEOTIDE SEQUENCE</scope>
    <source>
        <strain evidence="2">Stoneville</strain>
        <tissue evidence="2">Whole head</tissue>
    </source>
</reference>
<dbReference type="EMBL" id="JABDTM020011703">
    <property type="protein sequence ID" value="KAH0820509.1"/>
    <property type="molecule type" value="Genomic_DNA"/>
</dbReference>
<dbReference type="Proteomes" id="UP000719412">
    <property type="component" value="Unassembled WGS sequence"/>
</dbReference>
<proteinExistence type="predicted"/>